<evidence type="ECO:0000259" key="8">
    <source>
        <dbReference type="Pfam" id="PF11967"/>
    </source>
</evidence>
<keyword evidence="3 7" id="KW-0227">DNA damage</keyword>
<comment type="caution">
    <text evidence="9">The sequence shown here is derived from an EMBL/GenBank/DDBJ whole genome shotgun (WGS) entry which is preliminary data.</text>
</comment>
<evidence type="ECO:0000256" key="5">
    <source>
        <dbReference type="ARBA" id="ARBA00023204"/>
    </source>
</evidence>
<name>A0A2T7UWT9_9RHOB</name>
<dbReference type="GO" id="GO:0006310">
    <property type="term" value="P:DNA recombination"/>
    <property type="evidence" value="ECO:0007669"/>
    <property type="project" value="UniProtKB-UniRule"/>
</dbReference>
<dbReference type="GO" id="GO:0006302">
    <property type="term" value="P:double-strand break repair"/>
    <property type="evidence" value="ECO:0007669"/>
    <property type="project" value="TreeGrafter"/>
</dbReference>
<feature type="domain" description="DNA replication/recombination mediator RecO N-terminal" evidence="8">
    <location>
        <begin position="1"/>
        <end position="74"/>
    </location>
</feature>
<dbReference type="SUPFAM" id="SSF50249">
    <property type="entry name" value="Nucleic acid-binding proteins"/>
    <property type="match status" value="1"/>
</dbReference>
<keyword evidence="4 7" id="KW-0233">DNA recombination</keyword>
<dbReference type="PANTHER" id="PTHR33991:SF1">
    <property type="entry name" value="DNA REPAIR PROTEIN RECO"/>
    <property type="match status" value="1"/>
</dbReference>
<dbReference type="EMBL" id="QDDR01000001">
    <property type="protein sequence ID" value="PVE49031.1"/>
    <property type="molecule type" value="Genomic_DNA"/>
</dbReference>
<sequence length="240" mass="25822">MEWAGEGILLAARPHGETSAILDVLTAEQGRMRGVLRGGTSRKLAPILQPGNTLALSWRARLDDQLGSFTVEPLNARAGAIMADAERLAALNALCALAVFALPDRDPHPRLHTLSLHLLDRLAQGEAWFGAYLLWERLLLEETGYGLDLSECAVTGGVEGLAYVSPRTGRAVTPEGASDWADRLLPLPPLLLDATSPESRAQMAEGLRTTGHFLAEVLAPALGSRPLPEARARLVQRFQS</sequence>
<accession>A0A2T7UWT9</accession>
<gene>
    <name evidence="7" type="primary">recO</name>
    <name evidence="9" type="ORF">DDE23_01075</name>
</gene>
<evidence type="ECO:0000256" key="6">
    <source>
        <dbReference type="ARBA" id="ARBA00033409"/>
    </source>
</evidence>
<keyword evidence="5 7" id="KW-0234">DNA repair</keyword>
<dbReference type="Proteomes" id="UP000244810">
    <property type="component" value="Unassembled WGS sequence"/>
</dbReference>
<evidence type="ECO:0000313" key="9">
    <source>
        <dbReference type="EMBL" id="PVE49031.1"/>
    </source>
</evidence>
<dbReference type="RefSeq" id="WP_107749536.1">
    <property type="nucleotide sequence ID" value="NZ_QBKF01000001.1"/>
</dbReference>
<keyword evidence="10" id="KW-1185">Reference proteome</keyword>
<dbReference type="OrthoDB" id="9804792at2"/>
<organism evidence="9 10">
    <name type="scientific">Pararhodobacter aggregans</name>
    <dbReference type="NCBI Taxonomy" id="404875"/>
    <lineage>
        <taxon>Bacteria</taxon>
        <taxon>Pseudomonadati</taxon>
        <taxon>Pseudomonadota</taxon>
        <taxon>Alphaproteobacteria</taxon>
        <taxon>Rhodobacterales</taxon>
        <taxon>Paracoccaceae</taxon>
        <taxon>Pararhodobacter</taxon>
    </lineage>
</organism>
<dbReference type="InterPro" id="IPR022572">
    <property type="entry name" value="DNA_rep/recomb_RecO_N"/>
</dbReference>
<dbReference type="Pfam" id="PF11967">
    <property type="entry name" value="RecO_N"/>
    <property type="match status" value="1"/>
</dbReference>
<dbReference type="Pfam" id="PF02565">
    <property type="entry name" value="RecO_C"/>
    <property type="match status" value="1"/>
</dbReference>
<dbReference type="NCBIfam" id="TIGR00613">
    <property type="entry name" value="reco"/>
    <property type="match status" value="1"/>
</dbReference>
<protein>
    <recommendedName>
        <fullName evidence="2 7">DNA repair protein RecO</fullName>
    </recommendedName>
    <alternativeName>
        <fullName evidence="6 7">Recombination protein O</fullName>
    </alternativeName>
</protein>
<reference evidence="9 10" key="1">
    <citation type="journal article" date="2011" name="Syst. Appl. Microbiol.">
        <title>Defluviimonas denitrificans gen. nov., sp. nov., and Pararhodobacter aggregans gen. nov., sp. nov., non-phototrophic Rhodobacteraceae from the biofilter of a marine aquaculture.</title>
        <authorList>
            <person name="Foesel B.U."/>
            <person name="Drake H.L."/>
            <person name="Schramm A."/>
        </authorList>
    </citation>
    <scope>NUCLEOTIDE SEQUENCE [LARGE SCALE GENOMIC DNA]</scope>
    <source>
        <strain evidence="9 10">D1-19</strain>
    </source>
</reference>
<dbReference type="GO" id="GO:0043590">
    <property type="term" value="C:bacterial nucleoid"/>
    <property type="evidence" value="ECO:0007669"/>
    <property type="project" value="TreeGrafter"/>
</dbReference>
<evidence type="ECO:0000256" key="1">
    <source>
        <dbReference type="ARBA" id="ARBA00007452"/>
    </source>
</evidence>
<evidence type="ECO:0000256" key="4">
    <source>
        <dbReference type="ARBA" id="ARBA00023172"/>
    </source>
</evidence>
<dbReference type="InterPro" id="IPR042242">
    <property type="entry name" value="RecO_C"/>
</dbReference>
<dbReference type="InterPro" id="IPR037278">
    <property type="entry name" value="ARFGAP/RecO"/>
</dbReference>
<dbReference type="PANTHER" id="PTHR33991">
    <property type="entry name" value="DNA REPAIR PROTEIN RECO"/>
    <property type="match status" value="1"/>
</dbReference>
<comment type="function">
    <text evidence="7">Involved in DNA repair and RecF pathway recombination.</text>
</comment>
<dbReference type="InterPro" id="IPR012340">
    <property type="entry name" value="NA-bd_OB-fold"/>
</dbReference>
<dbReference type="Gene3D" id="1.20.1440.120">
    <property type="entry name" value="Recombination protein O, C-terminal domain"/>
    <property type="match status" value="1"/>
</dbReference>
<evidence type="ECO:0000256" key="7">
    <source>
        <dbReference type="HAMAP-Rule" id="MF_00201"/>
    </source>
</evidence>
<dbReference type="InterPro" id="IPR003717">
    <property type="entry name" value="RecO"/>
</dbReference>
<dbReference type="AlphaFoldDB" id="A0A2T7UWT9"/>
<dbReference type="Gene3D" id="2.40.50.140">
    <property type="entry name" value="Nucleic acid-binding proteins"/>
    <property type="match status" value="1"/>
</dbReference>
<proteinExistence type="inferred from homology"/>
<comment type="similarity">
    <text evidence="1 7">Belongs to the RecO family.</text>
</comment>
<dbReference type="HAMAP" id="MF_00201">
    <property type="entry name" value="RecO"/>
    <property type="match status" value="1"/>
</dbReference>
<evidence type="ECO:0000313" key="10">
    <source>
        <dbReference type="Proteomes" id="UP000244810"/>
    </source>
</evidence>
<evidence type="ECO:0000256" key="2">
    <source>
        <dbReference type="ARBA" id="ARBA00021310"/>
    </source>
</evidence>
<dbReference type="SUPFAM" id="SSF57863">
    <property type="entry name" value="ArfGap/RecO-like zinc finger"/>
    <property type="match status" value="1"/>
</dbReference>
<evidence type="ECO:0000256" key="3">
    <source>
        <dbReference type="ARBA" id="ARBA00022763"/>
    </source>
</evidence>